<dbReference type="InterPro" id="IPR045051">
    <property type="entry name" value="SBT"/>
</dbReference>
<dbReference type="PROSITE" id="PS51892">
    <property type="entry name" value="SUBTILASE"/>
    <property type="match status" value="1"/>
</dbReference>
<feature type="compositionally biased region" description="Basic and acidic residues" evidence="8">
    <location>
        <begin position="203"/>
        <end position="219"/>
    </location>
</feature>
<dbReference type="InterPro" id="IPR034197">
    <property type="entry name" value="Peptidases_S8_3"/>
</dbReference>
<dbReference type="Gene3D" id="2.60.40.2310">
    <property type="match status" value="1"/>
</dbReference>
<name>A0AB40C577_DIOCR</name>
<dbReference type="CDD" id="cd04852">
    <property type="entry name" value="Peptidases_S8_3"/>
    <property type="match status" value="1"/>
</dbReference>
<feature type="domain" description="Peptidase S8/S53" evidence="10">
    <location>
        <begin position="147"/>
        <end position="382"/>
    </location>
</feature>
<dbReference type="InterPro" id="IPR015500">
    <property type="entry name" value="Peptidase_S8_subtilisin-rel"/>
</dbReference>
<sequence>MFGSMKFLLISNIVTLFLALFLLSLANGMEEKKDVYIVYMGAAAPASSPETLTQTHLQLLTSVVKRQEHQKLIHSYKHGFSGFAARLSKEEALAISQNQDVISVFVDPVYQLHTTRSWDFLQLQSSLKSGSTLRANETDNGLFSKVGEDTIIGLLDTGIWPESPSFSDKGMRPLKKRWNGKCDKANDFNSSNCNMKLIGARSYKPDDNPNSPRDYDGHGTHTSSIAGGAAVSDASYYGVAAGTAKGGSPASRIAVYKVCGNFGCTGSSILAAFDDAIADGVDVLSISIGGYIFDKPDFNKDPIAIGSFHAVEKNVIVVCSAGNDGPSTGSVLNEAPWIITVAATTIDRKFDSDILLLGTGSNNKAIKGQAINFSNLGKSPTHPLVYGRSAKSNSNSSTDQSASHCDMQSLDEKKIKGKIVVCKHNDEDIRSDVLVELLKDLGAIGVILVNYQQNSVASTYVDIPVTEIPLQAADELFTYINSTKKPIATILPTISVTEYKPAPQIAYFSSRGPSSLTKNILKPDIAAPGVNILAGWPLRNSSSDIPPGKKPSGFNLQSGTSMSCPHIAGVAANIKSWNPKWSASAVRSAIMTTAILMNNNKRQLTTDLGSTATPYDFGAGEVNPIAALQPGLVYDAGPEDYLLFLCNYGYNTSTIKSISNSALVGFECPKNSSKDLISSLNYPSIAISNLHRIKKKIVSRTLTNVGAEEEITYVVSVQSPVGVDVKVVPEKLQFTKKSKKLSYQVTFSVKDSSLTNELFGWITWSDGKHLVRSPYVISSK</sequence>
<evidence type="ECO:0000259" key="10">
    <source>
        <dbReference type="Pfam" id="PF00082"/>
    </source>
</evidence>
<dbReference type="InterPro" id="IPR000209">
    <property type="entry name" value="Peptidase_S8/S53_dom"/>
</dbReference>
<dbReference type="InterPro" id="IPR036852">
    <property type="entry name" value="Peptidase_S8/S53_dom_sf"/>
</dbReference>
<evidence type="ECO:0000313" key="14">
    <source>
        <dbReference type="RefSeq" id="XP_039134105.1"/>
    </source>
</evidence>
<evidence type="ECO:0000259" key="12">
    <source>
        <dbReference type="Pfam" id="PF17766"/>
    </source>
</evidence>
<dbReference type="FunFam" id="3.30.70.80:FF:000002">
    <property type="entry name" value="Subtilisin-like protease SBT5.3"/>
    <property type="match status" value="1"/>
</dbReference>
<evidence type="ECO:0000256" key="4">
    <source>
        <dbReference type="ARBA" id="ARBA00022801"/>
    </source>
</evidence>
<dbReference type="GO" id="GO:0006508">
    <property type="term" value="P:proteolysis"/>
    <property type="evidence" value="ECO:0007669"/>
    <property type="project" value="UniProtKB-KW"/>
</dbReference>
<evidence type="ECO:0000256" key="1">
    <source>
        <dbReference type="ARBA" id="ARBA00011073"/>
    </source>
</evidence>
<evidence type="ECO:0000256" key="6">
    <source>
        <dbReference type="PIRSR" id="PIRSR615500-1"/>
    </source>
</evidence>
<dbReference type="Pfam" id="PF17766">
    <property type="entry name" value="fn3_6"/>
    <property type="match status" value="1"/>
</dbReference>
<proteinExistence type="inferred from homology"/>
<comment type="similarity">
    <text evidence="1 7">Belongs to the peptidase S8 family.</text>
</comment>
<dbReference type="SUPFAM" id="SSF52743">
    <property type="entry name" value="Subtilisin-like"/>
    <property type="match status" value="1"/>
</dbReference>
<feature type="chain" id="PRO_5044190332" evidence="9">
    <location>
        <begin position="29"/>
        <end position="780"/>
    </location>
</feature>
<dbReference type="Gene3D" id="3.40.50.200">
    <property type="entry name" value="Peptidase S8/S53 domain"/>
    <property type="match status" value="1"/>
</dbReference>
<evidence type="ECO:0000256" key="9">
    <source>
        <dbReference type="SAM" id="SignalP"/>
    </source>
</evidence>
<dbReference type="CDD" id="cd02120">
    <property type="entry name" value="PA_subtilisin_like"/>
    <property type="match status" value="1"/>
</dbReference>
<feature type="compositionally biased region" description="Low complexity" evidence="8">
    <location>
        <begin position="389"/>
        <end position="403"/>
    </location>
</feature>
<dbReference type="GeneID" id="120271489"/>
<evidence type="ECO:0000256" key="2">
    <source>
        <dbReference type="ARBA" id="ARBA00022670"/>
    </source>
</evidence>
<dbReference type="InterPro" id="IPR010259">
    <property type="entry name" value="S8pro/Inhibitor_I9"/>
</dbReference>
<feature type="active site" description="Charge relay system" evidence="6 7">
    <location>
        <position position="218"/>
    </location>
</feature>
<dbReference type="Gene3D" id="3.30.70.80">
    <property type="entry name" value="Peptidase S8 propeptide/proteinase inhibitor I9"/>
    <property type="match status" value="1"/>
</dbReference>
<dbReference type="GO" id="GO:0004252">
    <property type="term" value="F:serine-type endopeptidase activity"/>
    <property type="evidence" value="ECO:0007669"/>
    <property type="project" value="UniProtKB-UniRule"/>
</dbReference>
<dbReference type="AlphaFoldDB" id="A0AB40C577"/>
<evidence type="ECO:0000256" key="7">
    <source>
        <dbReference type="PROSITE-ProRule" id="PRU01240"/>
    </source>
</evidence>
<organism evidence="13 14">
    <name type="scientific">Dioscorea cayennensis subsp. rotundata</name>
    <name type="common">White Guinea yam</name>
    <name type="synonym">Dioscorea rotundata</name>
    <dbReference type="NCBI Taxonomy" id="55577"/>
    <lineage>
        <taxon>Eukaryota</taxon>
        <taxon>Viridiplantae</taxon>
        <taxon>Streptophyta</taxon>
        <taxon>Embryophyta</taxon>
        <taxon>Tracheophyta</taxon>
        <taxon>Spermatophyta</taxon>
        <taxon>Magnoliopsida</taxon>
        <taxon>Liliopsida</taxon>
        <taxon>Dioscoreales</taxon>
        <taxon>Dioscoreaceae</taxon>
        <taxon>Dioscorea</taxon>
    </lineage>
</organism>
<evidence type="ECO:0000256" key="8">
    <source>
        <dbReference type="SAM" id="MobiDB-lite"/>
    </source>
</evidence>
<keyword evidence="13" id="KW-1185">Reference proteome</keyword>
<reference evidence="14" key="1">
    <citation type="submission" date="2025-08" db="UniProtKB">
        <authorList>
            <consortium name="RefSeq"/>
        </authorList>
    </citation>
    <scope>IDENTIFICATION</scope>
</reference>
<keyword evidence="2 7" id="KW-0645">Protease</keyword>
<feature type="region of interest" description="Disordered" evidence="8">
    <location>
        <begin position="384"/>
        <end position="406"/>
    </location>
</feature>
<dbReference type="PANTHER" id="PTHR10795">
    <property type="entry name" value="PROPROTEIN CONVERTASE SUBTILISIN/KEXIN"/>
    <property type="match status" value="1"/>
</dbReference>
<feature type="active site" description="Charge relay system" evidence="6 7">
    <location>
        <position position="156"/>
    </location>
</feature>
<keyword evidence="5 7" id="KW-0720">Serine protease</keyword>
<dbReference type="Gene3D" id="3.50.30.30">
    <property type="match status" value="1"/>
</dbReference>
<feature type="active site" description="Charge relay system" evidence="6 7">
    <location>
        <position position="561"/>
    </location>
</feature>
<dbReference type="Pfam" id="PF05922">
    <property type="entry name" value="Inhibitor_I9"/>
    <property type="match status" value="1"/>
</dbReference>
<dbReference type="InterPro" id="IPR037045">
    <property type="entry name" value="S8pro/Inhibitor_I9_sf"/>
</dbReference>
<gene>
    <name evidence="14" type="primary">LOC120271489</name>
</gene>
<dbReference type="RefSeq" id="XP_039134105.1">
    <property type="nucleotide sequence ID" value="XM_039278171.1"/>
</dbReference>
<feature type="domain" description="Peptidase S8/S53" evidence="10">
    <location>
        <begin position="492"/>
        <end position="620"/>
    </location>
</feature>
<evidence type="ECO:0000256" key="3">
    <source>
        <dbReference type="ARBA" id="ARBA00022729"/>
    </source>
</evidence>
<dbReference type="PRINTS" id="PR00723">
    <property type="entry name" value="SUBTILISIN"/>
</dbReference>
<dbReference type="PROSITE" id="PS00138">
    <property type="entry name" value="SUBTILASE_SER"/>
    <property type="match status" value="1"/>
</dbReference>
<dbReference type="InterPro" id="IPR041469">
    <property type="entry name" value="Subtilisin-like_FN3"/>
</dbReference>
<feature type="domain" description="Inhibitor I9" evidence="11">
    <location>
        <begin position="35"/>
        <end position="113"/>
    </location>
</feature>
<protein>
    <submittedName>
        <fullName evidence="14">CO(2)-response secreted protease-like</fullName>
    </submittedName>
</protein>
<dbReference type="FunFam" id="3.40.50.200:FF:000006">
    <property type="entry name" value="Subtilisin-like protease SBT1.5"/>
    <property type="match status" value="1"/>
</dbReference>
<keyword evidence="3 9" id="KW-0732">Signal</keyword>
<dbReference type="Pfam" id="PF00082">
    <property type="entry name" value="Peptidase_S8"/>
    <property type="match status" value="2"/>
</dbReference>
<feature type="domain" description="Subtilisin-like protease fibronectin type-III" evidence="12">
    <location>
        <begin position="680"/>
        <end position="777"/>
    </location>
</feature>
<feature type="signal peptide" evidence="9">
    <location>
        <begin position="1"/>
        <end position="28"/>
    </location>
</feature>
<accession>A0AB40C577</accession>
<keyword evidence="4 7" id="KW-0378">Hydrolase</keyword>
<dbReference type="Proteomes" id="UP001515500">
    <property type="component" value="Chromosome 11"/>
</dbReference>
<evidence type="ECO:0000313" key="13">
    <source>
        <dbReference type="Proteomes" id="UP001515500"/>
    </source>
</evidence>
<evidence type="ECO:0000259" key="11">
    <source>
        <dbReference type="Pfam" id="PF05922"/>
    </source>
</evidence>
<feature type="region of interest" description="Disordered" evidence="8">
    <location>
        <begin position="201"/>
        <end position="222"/>
    </location>
</feature>
<evidence type="ECO:0000256" key="5">
    <source>
        <dbReference type="ARBA" id="ARBA00022825"/>
    </source>
</evidence>
<dbReference type="InterPro" id="IPR023828">
    <property type="entry name" value="Peptidase_S8_Ser-AS"/>
</dbReference>